<dbReference type="InterPro" id="IPR012337">
    <property type="entry name" value="RNaseH-like_sf"/>
</dbReference>
<name>A0A9P5Q2Y2_9AGAR</name>
<comment type="caution">
    <text evidence="1">The sequence shown here is derived from an EMBL/GenBank/DDBJ whole genome shotgun (WGS) entry which is preliminary data.</text>
</comment>
<dbReference type="SUPFAM" id="SSF53098">
    <property type="entry name" value="Ribonuclease H-like"/>
    <property type="match status" value="1"/>
</dbReference>
<keyword evidence="2" id="KW-1185">Reference proteome</keyword>
<evidence type="ECO:0000313" key="1">
    <source>
        <dbReference type="EMBL" id="KAF9072625.1"/>
    </source>
</evidence>
<proteinExistence type="predicted"/>
<dbReference type="Proteomes" id="UP000772434">
    <property type="component" value="Unassembled WGS sequence"/>
</dbReference>
<protein>
    <submittedName>
        <fullName evidence="1">Uncharacterized protein</fullName>
    </submittedName>
</protein>
<dbReference type="OrthoDB" id="2898134at2759"/>
<reference evidence="1" key="1">
    <citation type="submission" date="2020-11" db="EMBL/GenBank/DDBJ databases">
        <authorList>
            <consortium name="DOE Joint Genome Institute"/>
            <person name="Ahrendt S."/>
            <person name="Riley R."/>
            <person name="Andreopoulos W."/>
            <person name="Labutti K."/>
            <person name="Pangilinan J."/>
            <person name="Ruiz-Duenas F.J."/>
            <person name="Barrasa J.M."/>
            <person name="Sanchez-Garcia M."/>
            <person name="Camarero S."/>
            <person name="Miyauchi S."/>
            <person name="Serrano A."/>
            <person name="Linde D."/>
            <person name="Babiker R."/>
            <person name="Drula E."/>
            <person name="Ayuso-Fernandez I."/>
            <person name="Pacheco R."/>
            <person name="Padilla G."/>
            <person name="Ferreira P."/>
            <person name="Barriuso J."/>
            <person name="Kellner H."/>
            <person name="Castanera R."/>
            <person name="Alfaro M."/>
            <person name="Ramirez L."/>
            <person name="Pisabarro A.G."/>
            <person name="Kuo A."/>
            <person name="Tritt A."/>
            <person name="Lipzen A."/>
            <person name="He G."/>
            <person name="Yan M."/>
            <person name="Ng V."/>
            <person name="Cullen D."/>
            <person name="Martin F."/>
            <person name="Rosso M.-N."/>
            <person name="Henrissat B."/>
            <person name="Hibbett D."/>
            <person name="Martinez A.T."/>
            <person name="Grigoriev I.V."/>
        </authorList>
    </citation>
    <scope>NUCLEOTIDE SEQUENCE</scope>
    <source>
        <strain evidence="1">AH 40177</strain>
    </source>
</reference>
<dbReference type="AlphaFoldDB" id="A0A9P5Q2Y2"/>
<dbReference type="Gene3D" id="3.30.420.10">
    <property type="entry name" value="Ribonuclease H-like superfamily/Ribonuclease H"/>
    <property type="match status" value="1"/>
</dbReference>
<feature type="non-terminal residue" evidence="1">
    <location>
        <position position="1"/>
    </location>
</feature>
<sequence>IFIAGICEGMGSLSVRAGAGIYRGPDPSWKRSHNHALRVPGPALSRNRAACFALWVAIYDFPLDKPIMVVSDSQFLVYALTHNALHNAKLGWTCANGDLLKAIVARIQQRGGPTHLSYVR</sequence>
<evidence type="ECO:0000313" key="2">
    <source>
        <dbReference type="Proteomes" id="UP000772434"/>
    </source>
</evidence>
<feature type="non-terminal residue" evidence="1">
    <location>
        <position position="120"/>
    </location>
</feature>
<accession>A0A9P5Q2Y2</accession>
<organism evidence="1 2">
    <name type="scientific">Rhodocollybia butyracea</name>
    <dbReference type="NCBI Taxonomy" id="206335"/>
    <lineage>
        <taxon>Eukaryota</taxon>
        <taxon>Fungi</taxon>
        <taxon>Dikarya</taxon>
        <taxon>Basidiomycota</taxon>
        <taxon>Agaricomycotina</taxon>
        <taxon>Agaricomycetes</taxon>
        <taxon>Agaricomycetidae</taxon>
        <taxon>Agaricales</taxon>
        <taxon>Marasmiineae</taxon>
        <taxon>Omphalotaceae</taxon>
        <taxon>Rhodocollybia</taxon>
    </lineage>
</organism>
<gene>
    <name evidence="1" type="ORF">BDP27DRAFT_1164082</name>
</gene>
<dbReference type="InterPro" id="IPR036397">
    <property type="entry name" value="RNaseH_sf"/>
</dbReference>
<dbReference type="GO" id="GO:0003676">
    <property type="term" value="F:nucleic acid binding"/>
    <property type="evidence" value="ECO:0007669"/>
    <property type="project" value="InterPro"/>
</dbReference>
<dbReference type="EMBL" id="JADNRY010000023">
    <property type="protein sequence ID" value="KAF9072625.1"/>
    <property type="molecule type" value="Genomic_DNA"/>
</dbReference>